<dbReference type="Proteomes" id="UP001596208">
    <property type="component" value="Unassembled WGS sequence"/>
</dbReference>
<keyword evidence="2" id="KW-0812">Transmembrane</keyword>
<keyword evidence="2" id="KW-1133">Transmembrane helix</keyword>
<sequence length="84" mass="8427">MIVQIYPVAAFVFVVALVVGAVVFKYTSASHGGPPARGDLVGAIGAATGVGTLLWVFLTFAPSSTPASLPEAPVISSTADPAVR</sequence>
<reference evidence="4" key="1">
    <citation type="journal article" date="2019" name="Int. J. Syst. Evol. Microbiol.">
        <title>The Global Catalogue of Microorganisms (GCM) 10K type strain sequencing project: providing services to taxonomists for standard genome sequencing and annotation.</title>
        <authorList>
            <consortium name="The Broad Institute Genomics Platform"/>
            <consortium name="The Broad Institute Genome Sequencing Center for Infectious Disease"/>
            <person name="Wu L."/>
            <person name="Ma J."/>
        </authorList>
    </citation>
    <scope>NUCLEOTIDE SEQUENCE [LARGE SCALE GENOMIC DNA]</scope>
    <source>
        <strain evidence="4">CGMCC 4.1721</strain>
    </source>
</reference>
<name>A0ABW0B0C3_9ACTN</name>
<proteinExistence type="predicted"/>
<dbReference type="EMBL" id="JBHSKI010000003">
    <property type="protein sequence ID" value="MFC5170639.1"/>
    <property type="molecule type" value="Genomic_DNA"/>
</dbReference>
<evidence type="ECO:0000313" key="3">
    <source>
        <dbReference type="EMBL" id="MFC5170639.1"/>
    </source>
</evidence>
<dbReference type="RefSeq" id="WP_381822385.1">
    <property type="nucleotide sequence ID" value="NZ_JBHSKI010000003.1"/>
</dbReference>
<keyword evidence="4" id="KW-1185">Reference proteome</keyword>
<protein>
    <submittedName>
        <fullName evidence="3">Uncharacterized protein</fullName>
    </submittedName>
</protein>
<feature type="region of interest" description="Disordered" evidence="1">
    <location>
        <begin position="63"/>
        <end position="84"/>
    </location>
</feature>
<organism evidence="3 4">
    <name type="scientific">Streptomyces mutomycini</name>
    <dbReference type="NCBI Taxonomy" id="284036"/>
    <lineage>
        <taxon>Bacteria</taxon>
        <taxon>Bacillati</taxon>
        <taxon>Actinomycetota</taxon>
        <taxon>Actinomycetes</taxon>
        <taxon>Kitasatosporales</taxon>
        <taxon>Streptomycetaceae</taxon>
        <taxon>Streptomyces</taxon>
    </lineage>
</organism>
<feature type="transmembrane region" description="Helical" evidence="2">
    <location>
        <begin position="6"/>
        <end position="28"/>
    </location>
</feature>
<feature type="compositionally biased region" description="Polar residues" evidence="1">
    <location>
        <begin position="75"/>
        <end position="84"/>
    </location>
</feature>
<gene>
    <name evidence="3" type="ORF">ACFPRK_08545</name>
</gene>
<keyword evidence="2" id="KW-0472">Membrane</keyword>
<evidence type="ECO:0000256" key="2">
    <source>
        <dbReference type="SAM" id="Phobius"/>
    </source>
</evidence>
<accession>A0ABW0B0C3</accession>
<evidence type="ECO:0000313" key="4">
    <source>
        <dbReference type="Proteomes" id="UP001596208"/>
    </source>
</evidence>
<evidence type="ECO:0000256" key="1">
    <source>
        <dbReference type="SAM" id="MobiDB-lite"/>
    </source>
</evidence>
<feature type="transmembrane region" description="Helical" evidence="2">
    <location>
        <begin position="40"/>
        <end position="61"/>
    </location>
</feature>
<comment type="caution">
    <text evidence="3">The sequence shown here is derived from an EMBL/GenBank/DDBJ whole genome shotgun (WGS) entry which is preliminary data.</text>
</comment>